<reference evidence="2" key="1">
    <citation type="submission" date="2016-11" db="UniProtKB">
        <authorList>
            <consortium name="WormBaseParasite"/>
        </authorList>
    </citation>
    <scope>IDENTIFICATION</scope>
</reference>
<evidence type="ECO:0000313" key="1">
    <source>
        <dbReference type="Proteomes" id="UP000095282"/>
    </source>
</evidence>
<proteinExistence type="predicted"/>
<dbReference type="Proteomes" id="UP000095282">
    <property type="component" value="Unplaced"/>
</dbReference>
<protein>
    <submittedName>
        <fullName evidence="2">FBA_2 domain-containing protein</fullName>
    </submittedName>
</protein>
<dbReference type="PANTHER" id="PTHR21503">
    <property type="entry name" value="F-BOX-CONTAINING HYPOTHETICAL PROTEIN C.ELEGANS"/>
    <property type="match status" value="1"/>
</dbReference>
<dbReference type="eggNOG" id="ENOG502TKI0">
    <property type="taxonomic scope" value="Eukaryota"/>
</dbReference>
<dbReference type="PANTHER" id="PTHR21503:SF52">
    <property type="entry name" value="F-BOX DOMAIN-CONTAINING PROTEIN"/>
    <property type="match status" value="1"/>
</dbReference>
<evidence type="ECO:0000313" key="2">
    <source>
        <dbReference type="WBParaSite" id="Csp11.Scaffold630.g19199.t1"/>
    </source>
</evidence>
<keyword evidence="1" id="KW-1185">Reference proteome</keyword>
<name>A0A1I7UTI4_9PELO</name>
<accession>A0A1I7UTI4</accession>
<dbReference type="AlphaFoldDB" id="A0A1I7UTI4"/>
<dbReference type="WBParaSite" id="Csp11.Scaffold630.g19199.t1">
    <property type="protein sequence ID" value="Csp11.Scaffold630.g19199.t1"/>
    <property type="gene ID" value="Csp11.Scaffold630.g19199"/>
</dbReference>
<sequence length="316" mass="37330">MIFSVLISSLSKRTRNTVKLTSAPSKISIIFSNDLFIRIGTYSNRHYWLVDSVKIYCIEGNRIKLHFLKDAVRLEYESRQEQLVLANHMLDTFKCSVVTLSFYNGMMTEEAWEFMKMIKQRRLSICSLGYHIDSESTEFIPRVLDECTEVTDTIYIKTIFPEDFFYTPPRPFKAKELRLWRTTNWFKLENSLSCHEVSIELGRSSNRTAQDYNSFLTIWMDSDAPLQKLTYHSIQEPEYRTIMNALGNQGTKRVIDVYWTEVTRRDKSEFFINACFCNAYSICIYKKQAYLEMLRKDEERALAKNLANNLRVRELQ</sequence>
<organism evidence="1 2">
    <name type="scientific">Caenorhabditis tropicalis</name>
    <dbReference type="NCBI Taxonomy" id="1561998"/>
    <lineage>
        <taxon>Eukaryota</taxon>
        <taxon>Metazoa</taxon>
        <taxon>Ecdysozoa</taxon>
        <taxon>Nematoda</taxon>
        <taxon>Chromadorea</taxon>
        <taxon>Rhabditida</taxon>
        <taxon>Rhabditina</taxon>
        <taxon>Rhabditomorpha</taxon>
        <taxon>Rhabditoidea</taxon>
        <taxon>Rhabditidae</taxon>
        <taxon>Peloderinae</taxon>
        <taxon>Caenorhabditis</taxon>
    </lineage>
</organism>